<evidence type="ECO:0000313" key="10">
    <source>
        <dbReference type="EMBL" id="MFD0798603.1"/>
    </source>
</evidence>
<comment type="function">
    <text evidence="8">Transfers a GMP moiety from GTP to Mo-molybdopterin (Mo-MPT) cofactor (Moco or molybdenum cofactor) to form Mo-molybdopterin guanine dinucleotide (Mo-MGD) cofactor.</text>
</comment>
<evidence type="ECO:0000256" key="4">
    <source>
        <dbReference type="ARBA" id="ARBA00022741"/>
    </source>
</evidence>
<dbReference type="Proteomes" id="UP001597012">
    <property type="component" value="Unassembled WGS sequence"/>
</dbReference>
<accession>A0ABW3B5J7</accession>
<comment type="cofactor">
    <cofactor evidence="8">
        <name>Mg(2+)</name>
        <dbReference type="ChEBI" id="CHEBI:18420"/>
    </cofactor>
</comment>
<dbReference type="InterPro" id="IPR029044">
    <property type="entry name" value="Nucleotide-diphossugar_trans"/>
</dbReference>
<keyword evidence="2 8" id="KW-0808">Transferase</keyword>
<evidence type="ECO:0000259" key="9">
    <source>
        <dbReference type="Pfam" id="PF12804"/>
    </source>
</evidence>
<comment type="subcellular location">
    <subcellularLocation>
        <location evidence="8">Cytoplasm</location>
    </subcellularLocation>
</comment>
<dbReference type="EC" id="2.7.7.77" evidence="8"/>
<evidence type="ECO:0000256" key="1">
    <source>
        <dbReference type="ARBA" id="ARBA00022490"/>
    </source>
</evidence>
<keyword evidence="3 8" id="KW-0479">Metal-binding</keyword>
<dbReference type="HAMAP" id="MF_00316">
    <property type="entry name" value="MobA"/>
    <property type="match status" value="1"/>
</dbReference>
<feature type="binding site" evidence="8">
    <location>
        <position position="99"/>
    </location>
    <ligand>
        <name>Mg(2+)</name>
        <dbReference type="ChEBI" id="CHEBI:18420"/>
    </ligand>
</feature>
<dbReference type="InterPro" id="IPR013482">
    <property type="entry name" value="Molybde_CF_guanTrfase"/>
</dbReference>
<dbReference type="EMBL" id="JBHTHY010000012">
    <property type="protein sequence ID" value="MFD0798603.1"/>
    <property type="molecule type" value="Genomic_DNA"/>
</dbReference>
<feature type="binding site" evidence="8">
    <location>
        <position position="99"/>
    </location>
    <ligand>
        <name>GTP</name>
        <dbReference type="ChEBI" id="CHEBI:37565"/>
    </ligand>
</feature>
<feature type="binding site" evidence="8">
    <location>
        <begin position="12"/>
        <end position="14"/>
    </location>
    <ligand>
        <name>GTP</name>
        <dbReference type="ChEBI" id="CHEBI:37565"/>
    </ligand>
</feature>
<keyword evidence="7 8" id="KW-0501">Molybdenum cofactor biosynthesis</keyword>
<dbReference type="CDD" id="cd02503">
    <property type="entry name" value="MobA"/>
    <property type="match status" value="1"/>
</dbReference>
<gene>
    <name evidence="8" type="primary">mobA</name>
    <name evidence="10" type="ORF">ACFQZJ_14110</name>
</gene>
<comment type="caution">
    <text evidence="10">The sequence shown here is derived from an EMBL/GenBank/DDBJ whole genome shotgun (WGS) entry which is preliminary data.</text>
</comment>
<dbReference type="InterPro" id="IPR025877">
    <property type="entry name" value="MobA-like_NTP_Trfase"/>
</dbReference>
<evidence type="ECO:0000256" key="6">
    <source>
        <dbReference type="ARBA" id="ARBA00023134"/>
    </source>
</evidence>
<evidence type="ECO:0000256" key="7">
    <source>
        <dbReference type="ARBA" id="ARBA00023150"/>
    </source>
</evidence>
<dbReference type="Gene3D" id="3.90.550.10">
    <property type="entry name" value="Spore Coat Polysaccharide Biosynthesis Protein SpsA, Chain A"/>
    <property type="match status" value="1"/>
</dbReference>
<feature type="binding site" evidence="8">
    <location>
        <position position="70"/>
    </location>
    <ligand>
        <name>GTP</name>
        <dbReference type="ChEBI" id="CHEBI:37565"/>
    </ligand>
</feature>
<dbReference type="PANTHER" id="PTHR19136:SF81">
    <property type="entry name" value="MOLYBDENUM COFACTOR GUANYLYLTRANSFERASE"/>
    <property type="match status" value="1"/>
</dbReference>
<comment type="similarity">
    <text evidence="8">Belongs to the MobA family.</text>
</comment>
<protein>
    <recommendedName>
        <fullName evidence="8">Probable molybdenum cofactor guanylyltransferase</fullName>
        <shortName evidence="8">MoCo guanylyltransferase</shortName>
        <ecNumber evidence="8">2.7.7.77</ecNumber>
    </recommendedName>
    <alternativeName>
        <fullName evidence="8">GTP:molybdopterin guanylyltransferase</fullName>
    </alternativeName>
    <alternativeName>
        <fullName evidence="8">Mo-MPT guanylyltransferase</fullName>
    </alternativeName>
    <alternativeName>
        <fullName evidence="8">Molybdopterin guanylyltransferase</fullName>
    </alternativeName>
    <alternativeName>
        <fullName evidence="8">Molybdopterin-guanine dinucleotide synthase</fullName>
        <shortName evidence="8">MGD synthase</shortName>
    </alternativeName>
</protein>
<keyword evidence="11" id="KW-1185">Reference proteome</keyword>
<dbReference type="SUPFAM" id="SSF53448">
    <property type="entry name" value="Nucleotide-diphospho-sugar transferases"/>
    <property type="match status" value="1"/>
</dbReference>
<dbReference type="PANTHER" id="PTHR19136">
    <property type="entry name" value="MOLYBDENUM COFACTOR GUANYLYLTRANSFERASE"/>
    <property type="match status" value="1"/>
</dbReference>
<dbReference type="RefSeq" id="WP_379935438.1">
    <property type="nucleotide sequence ID" value="NZ_JBHTHY010000012.1"/>
</dbReference>
<reference evidence="11" key="1">
    <citation type="journal article" date="2019" name="Int. J. Syst. Evol. Microbiol.">
        <title>The Global Catalogue of Microorganisms (GCM) 10K type strain sequencing project: providing services to taxonomists for standard genome sequencing and annotation.</title>
        <authorList>
            <consortium name="The Broad Institute Genomics Platform"/>
            <consortium name="The Broad Institute Genome Sequencing Center for Infectious Disease"/>
            <person name="Wu L."/>
            <person name="Ma J."/>
        </authorList>
    </citation>
    <scope>NUCLEOTIDE SEQUENCE [LARGE SCALE GENOMIC DNA]</scope>
    <source>
        <strain evidence="11">CCUG 61948</strain>
    </source>
</reference>
<dbReference type="Pfam" id="PF12804">
    <property type="entry name" value="NTP_transf_3"/>
    <property type="match status" value="1"/>
</dbReference>
<keyword evidence="1 8" id="KW-0963">Cytoplasm</keyword>
<feature type="domain" description="MobA-like NTP transferase" evidence="9">
    <location>
        <begin position="9"/>
        <end position="163"/>
    </location>
</feature>
<comment type="catalytic activity">
    <reaction evidence="8">
        <text>Mo-molybdopterin + GTP + H(+) = Mo-molybdopterin guanine dinucleotide + diphosphate</text>
        <dbReference type="Rhea" id="RHEA:34243"/>
        <dbReference type="ChEBI" id="CHEBI:15378"/>
        <dbReference type="ChEBI" id="CHEBI:33019"/>
        <dbReference type="ChEBI" id="CHEBI:37565"/>
        <dbReference type="ChEBI" id="CHEBI:71302"/>
        <dbReference type="ChEBI" id="CHEBI:71310"/>
        <dbReference type="EC" id="2.7.7.77"/>
    </reaction>
</comment>
<keyword evidence="4 8" id="KW-0547">Nucleotide-binding</keyword>
<sequence>MISKGGLFGLVLSGGKSSRMGRDKGLIAYHGMPQREYLYRVMDTLCDRTYLSIRVDQQEEIDPDYGTILDTNAFYGPYNGLLSAHKAHPNVAWLVVACDMPFVDKETLQELISQRDPSKMATCFANAPHALPEPLCAIWEPKALADSVLYLKAERKAGPRKFLMDADVTLVVPNRAEVLLNANSKLDYEEALLKLNR</sequence>
<evidence type="ECO:0000256" key="3">
    <source>
        <dbReference type="ARBA" id="ARBA00022723"/>
    </source>
</evidence>
<evidence type="ECO:0000313" key="11">
    <source>
        <dbReference type="Proteomes" id="UP001597012"/>
    </source>
</evidence>
<feature type="binding site" evidence="8">
    <location>
        <position position="24"/>
    </location>
    <ligand>
        <name>GTP</name>
        <dbReference type="ChEBI" id="CHEBI:37565"/>
    </ligand>
</feature>
<dbReference type="GO" id="GO:0016740">
    <property type="term" value="F:transferase activity"/>
    <property type="evidence" value="ECO:0007669"/>
    <property type="project" value="UniProtKB-KW"/>
</dbReference>
<evidence type="ECO:0000256" key="2">
    <source>
        <dbReference type="ARBA" id="ARBA00022679"/>
    </source>
</evidence>
<evidence type="ECO:0000256" key="5">
    <source>
        <dbReference type="ARBA" id="ARBA00022842"/>
    </source>
</evidence>
<comment type="caution">
    <text evidence="8">Lacks conserved residue(s) required for the propagation of feature annotation.</text>
</comment>
<keyword evidence="5 8" id="KW-0460">Magnesium</keyword>
<comment type="domain">
    <text evidence="8">The N-terminal domain determines nucleotide recognition and specific binding, while the C-terminal domain determines the specific binding to the target protein.</text>
</comment>
<organism evidence="10 11">
    <name type="scientific">Maribacter chungangensis</name>
    <dbReference type="NCBI Taxonomy" id="1069117"/>
    <lineage>
        <taxon>Bacteria</taxon>
        <taxon>Pseudomonadati</taxon>
        <taxon>Bacteroidota</taxon>
        <taxon>Flavobacteriia</taxon>
        <taxon>Flavobacteriales</taxon>
        <taxon>Flavobacteriaceae</taxon>
        <taxon>Maribacter</taxon>
    </lineage>
</organism>
<evidence type="ECO:0000256" key="8">
    <source>
        <dbReference type="HAMAP-Rule" id="MF_00316"/>
    </source>
</evidence>
<name>A0ABW3B5J7_9FLAO</name>
<keyword evidence="6 8" id="KW-0342">GTP-binding</keyword>
<proteinExistence type="inferred from homology"/>